<dbReference type="EC" id="5.2.1.8" evidence="5"/>
<dbReference type="Proteomes" id="UP001560573">
    <property type="component" value="Unassembled WGS sequence"/>
</dbReference>
<feature type="signal peptide" evidence="3">
    <location>
        <begin position="1"/>
        <end position="22"/>
    </location>
</feature>
<dbReference type="PANTHER" id="PTHR47637:SF1">
    <property type="entry name" value="CHAPERONE SURA"/>
    <property type="match status" value="1"/>
</dbReference>
<dbReference type="PROSITE" id="PS50198">
    <property type="entry name" value="PPIC_PPIASE_2"/>
    <property type="match status" value="2"/>
</dbReference>
<dbReference type="InterPro" id="IPR027304">
    <property type="entry name" value="Trigger_fact/SurA_dom_sf"/>
</dbReference>
<evidence type="ECO:0000256" key="3">
    <source>
        <dbReference type="SAM" id="SignalP"/>
    </source>
</evidence>
<name>A0ABV3ZFW8_9BACT</name>
<dbReference type="InterPro" id="IPR050280">
    <property type="entry name" value="OMP_Chaperone_SurA"/>
</dbReference>
<feature type="chain" id="PRO_5047183544" evidence="3">
    <location>
        <begin position="23"/>
        <end position="459"/>
    </location>
</feature>
<evidence type="ECO:0000256" key="2">
    <source>
        <dbReference type="PROSITE-ProRule" id="PRU00278"/>
    </source>
</evidence>
<dbReference type="EMBL" id="JAULBC010000004">
    <property type="protein sequence ID" value="MEX6688781.1"/>
    <property type="molecule type" value="Genomic_DNA"/>
</dbReference>
<accession>A0ABV3ZFW8</accession>
<gene>
    <name evidence="5" type="ORF">QTN47_14835</name>
</gene>
<dbReference type="PROSITE" id="PS01096">
    <property type="entry name" value="PPIC_PPIASE_1"/>
    <property type="match status" value="1"/>
</dbReference>
<protein>
    <submittedName>
        <fullName evidence="5">Peptidylprolyl isomerase</fullName>
        <ecNumber evidence="5">5.2.1.8</ecNumber>
    </submittedName>
</protein>
<keyword evidence="2" id="KW-0697">Rotamase</keyword>
<dbReference type="Gene3D" id="3.10.50.40">
    <property type="match status" value="2"/>
</dbReference>
<feature type="domain" description="PpiC" evidence="4">
    <location>
        <begin position="176"/>
        <end position="278"/>
    </location>
</feature>
<feature type="domain" description="PpiC" evidence="4">
    <location>
        <begin position="281"/>
        <end position="392"/>
    </location>
</feature>
<organism evidence="5 6">
    <name type="scientific">Danxiaibacter flavus</name>
    <dbReference type="NCBI Taxonomy" id="3049108"/>
    <lineage>
        <taxon>Bacteria</taxon>
        <taxon>Pseudomonadati</taxon>
        <taxon>Bacteroidota</taxon>
        <taxon>Chitinophagia</taxon>
        <taxon>Chitinophagales</taxon>
        <taxon>Chitinophagaceae</taxon>
        <taxon>Danxiaibacter</taxon>
    </lineage>
</organism>
<comment type="caution">
    <text evidence="5">The sequence shown here is derived from an EMBL/GenBank/DDBJ whole genome shotgun (WGS) entry which is preliminary data.</text>
</comment>
<dbReference type="InterPro" id="IPR023058">
    <property type="entry name" value="PPIase_PpiC_CS"/>
</dbReference>
<evidence type="ECO:0000313" key="5">
    <source>
        <dbReference type="EMBL" id="MEX6688781.1"/>
    </source>
</evidence>
<proteinExistence type="predicted"/>
<dbReference type="PANTHER" id="PTHR47637">
    <property type="entry name" value="CHAPERONE SURA"/>
    <property type="match status" value="1"/>
</dbReference>
<dbReference type="SUPFAM" id="SSF109998">
    <property type="entry name" value="Triger factor/SurA peptide-binding domain-like"/>
    <property type="match status" value="1"/>
</dbReference>
<dbReference type="RefSeq" id="WP_369330190.1">
    <property type="nucleotide sequence ID" value="NZ_JAULBC010000004.1"/>
</dbReference>
<dbReference type="InterPro" id="IPR046357">
    <property type="entry name" value="PPIase_dom_sf"/>
</dbReference>
<evidence type="ECO:0000313" key="6">
    <source>
        <dbReference type="Proteomes" id="UP001560573"/>
    </source>
</evidence>
<sequence>MNKIFLVIAAAFFCAVTGNVSAQSQKVVADKIAAQVGDKIILRSDITNVISDYIRQGQQAQLPPDPECTFLEGQLIQKALVLQAQRDSLPVSDDELDAALDNRIRYFISMYGSKEILEEIAGKTVYQLKEDYRPSIKEQMLSDAMRKKIVESIKITPTEVKEYFSKIPADSLQFYESELEISQLVIYPKASKDIDDYVIRELTSMKQQVESGQKKFDALAKLYSDDPGTKENGGQLSLNRSDKMWDPTFQSTVFRLKEGQISPVIRSKFGFHIIQMVSRSGDDAIVRHILKIPPVTDDEITGAKAKLDSVRTKIVDGTIPFNIAVAKFSDDESTKTTGGNVMAQDGSTYVTIDELDKDMVVSLKDLKVGDISKAVAFTLNGKKGARLIYLKSRSEPHRENMKDDYNKIANRALEEKKNKALRVWFSEHIPTYFISIDKEFNACSNIAEWKAVAAQRDAN</sequence>
<keyword evidence="6" id="KW-1185">Reference proteome</keyword>
<dbReference type="GO" id="GO:0003755">
    <property type="term" value="F:peptidyl-prolyl cis-trans isomerase activity"/>
    <property type="evidence" value="ECO:0007669"/>
    <property type="project" value="UniProtKB-EC"/>
</dbReference>
<dbReference type="InterPro" id="IPR000297">
    <property type="entry name" value="PPIase_PpiC"/>
</dbReference>
<dbReference type="Pfam" id="PF00639">
    <property type="entry name" value="Rotamase"/>
    <property type="match status" value="2"/>
</dbReference>
<evidence type="ECO:0000256" key="1">
    <source>
        <dbReference type="ARBA" id="ARBA00022729"/>
    </source>
</evidence>
<keyword evidence="1 3" id="KW-0732">Signal</keyword>
<evidence type="ECO:0000259" key="4">
    <source>
        <dbReference type="PROSITE" id="PS50198"/>
    </source>
</evidence>
<reference evidence="5 6" key="1">
    <citation type="submission" date="2023-07" db="EMBL/GenBank/DDBJ databases">
        <authorList>
            <person name="Lian W.-H."/>
        </authorList>
    </citation>
    <scope>NUCLEOTIDE SEQUENCE [LARGE SCALE GENOMIC DNA]</scope>
    <source>
        <strain evidence="5 6">SYSU DXS3180</strain>
    </source>
</reference>
<dbReference type="Gene3D" id="1.10.4030.10">
    <property type="entry name" value="Porin chaperone SurA, peptide-binding domain"/>
    <property type="match status" value="1"/>
</dbReference>
<dbReference type="SUPFAM" id="SSF54534">
    <property type="entry name" value="FKBP-like"/>
    <property type="match status" value="2"/>
</dbReference>
<keyword evidence="2 5" id="KW-0413">Isomerase</keyword>